<reference evidence="8 9" key="2">
    <citation type="submission" date="2020-03" db="EMBL/GenBank/DDBJ databases">
        <title>Bacillus aquiflavi sp. nov., isolated from yellow water of strong flavor Chinese baijiu in Yibin region of China.</title>
        <authorList>
            <person name="Xie J."/>
        </authorList>
    </citation>
    <scope>NUCLEOTIDE SEQUENCE [LARGE SCALE GENOMIC DNA]</scope>
    <source>
        <strain evidence="8 9">Gsoil 114</strain>
    </source>
</reference>
<dbReference type="PANTHER" id="PTHR30477">
    <property type="entry name" value="ABC-TRANSPORTER METAL-BINDING PROTEIN"/>
    <property type="match status" value="1"/>
</dbReference>
<gene>
    <name evidence="8" type="ORF">G4D61_03465</name>
</gene>
<feature type="transmembrane region" description="Helical" evidence="7">
    <location>
        <begin position="185"/>
        <end position="204"/>
    </location>
</feature>
<organism evidence="8 9">
    <name type="scientific">Heyndrickxia ginsengihumi</name>
    <dbReference type="NCBI Taxonomy" id="363870"/>
    <lineage>
        <taxon>Bacteria</taxon>
        <taxon>Bacillati</taxon>
        <taxon>Bacillota</taxon>
        <taxon>Bacilli</taxon>
        <taxon>Bacillales</taxon>
        <taxon>Bacillaceae</taxon>
        <taxon>Heyndrickxia</taxon>
    </lineage>
</organism>
<comment type="caution">
    <text evidence="8">The sequence shown here is derived from an EMBL/GenBank/DDBJ whole genome shotgun (WGS) entry which is preliminary data.</text>
</comment>
<sequence length="266" mass="29059">MLQYSFMQHAFLAGTIVAIMCGVIGVFVMARGLSFISHTFSHIGFAGAAFSIFMGWDPLIGLLLFTILSGVTIGQMGVQVFRRDASVSVMLSVFLGLGILFLSLSLKQANFATSILFGSVVGISMNEVWRIIIMTIIVLFFITLGYRWLKFDSFDPIGSKAAGLPVHFISVFFLVLLAISVSVTVQIIGALLVFALLTVPASAARYYTQSIFGMILLSVLFAIVGVWGGLILSYYTNWPVSFFITVIEALLYFIGLTKRCLTLSVH</sequence>
<evidence type="ECO:0000256" key="2">
    <source>
        <dbReference type="ARBA" id="ARBA00008034"/>
    </source>
</evidence>
<evidence type="ECO:0000256" key="3">
    <source>
        <dbReference type="ARBA" id="ARBA00022692"/>
    </source>
</evidence>
<dbReference type="EMBL" id="JAAIWK010000003">
    <property type="protein sequence ID" value="NEY19027.1"/>
    <property type="molecule type" value="Genomic_DNA"/>
</dbReference>
<feature type="transmembrane region" description="Helical" evidence="7">
    <location>
        <begin position="238"/>
        <end position="256"/>
    </location>
</feature>
<evidence type="ECO:0000256" key="7">
    <source>
        <dbReference type="SAM" id="Phobius"/>
    </source>
</evidence>
<evidence type="ECO:0000256" key="6">
    <source>
        <dbReference type="RuleBase" id="RU003943"/>
    </source>
</evidence>
<keyword evidence="5 7" id="KW-0472">Membrane</keyword>
<evidence type="ECO:0000313" key="8">
    <source>
        <dbReference type="EMBL" id="NEY19027.1"/>
    </source>
</evidence>
<dbReference type="Pfam" id="PF00950">
    <property type="entry name" value="ABC-3"/>
    <property type="match status" value="1"/>
</dbReference>
<dbReference type="InterPro" id="IPR001626">
    <property type="entry name" value="ABC_TroCD"/>
</dbReference>
<comment type="subcellular location">
    <subcellularLocation>
        <location evidence="6">Cell membrane</location>
        <topology evidence="6">Multi-pass membrane protein</topology>
    </subcellularLocation>
    <subcellularLocation>
        <location evidence="1">Membrane</location>
        <topology evidence="1">Multi-pass membrane protein</topology>
    </subcellularLocation>
</comment>
<keyword evidence="4 7" id="KW-1133">Transmembrane helix</keyword>
<dbReference type="RefSeq" id="WP_163173235.1">
    <property type="nucleotide sequence ID" value="NZ_JAAIWK010000003.1"/>
</dbReference>
<name>A0A6M0P3J4_9BACI</name>
<feature type="transmembrane region" description="Helical" evidence="7">
    <location>
        <begin position="128"/>
        <end position="149"/>
    </location>
</feature>
<feature type="transmembrane region" description="Helical" evidence="7">
    <location>
        <begin position="85"/>
        <end position="106"/>
    </location>
</feature>
<dbReference type="GO" id="GO:0043190">
    <property type="term" value="C:ATP-binding cassette (ABC) transporter complex"/>
    <property type="evidence" value="ECO:0007669"/>
    <property type="project" value="InterPro"/>
</dbReference>
<evidence type="ECO:0000256" key="4">
    <source>
        <dbReference type="ARBA" id="ARBA00022989"/>
    </source>
</evidence>
<reference evidence="8 9" key="1">
    <citation type="submission" date="2020-02" db="EMBL/GenBank/DDBJ databases">
        <authorList>
            <person name="Feng H."/>
        </authorList>
    </citation>
    <scope>NUCLEOTIDE SEQUENCE [LARGE SCALE GENOMIC DNA]</scope>
    <source>
        <strain evidence="8 9">Gsoil 114</strain>
    </source>
</reference>
<dbReference type="GO" id="GO:0010043">
    <property type="term" value="P:response to zinc ion"/>
    <property type="evidence" value="ECO:0007669"/>
    <property type="project" value="TreeGrafter"/>
</dbReference>
<dbReference type="InterPro" id="IPR037294">
    <property type="entry name" value="ABC_BtuC-like"/>
</dbReference>
<keyword evidence="6" id="KW-0813">Transport</keyword>
<dbReference type="Gene3D" id="1.10.3470.10">
    <property type="entry name" value="ABC transporter involved in vitamin B12 uptake, BtuC"/>
    <property type="match status" value="1"/>
</dbReference>
<feature type="transmembrane region" description="Helical" evidence="7">
    <location>
        <begin position="6"/>
        <end position="28"/>
    </location>
</feature>
<proteinExistence type="inferred from homology"/>
<dbReference type="SUPFAM" id="SSF81345">
    <property type="entry name" value="ABC transporter involved in vitamin B12 uptake, BtuC"/>
    <property type="match status" value="1"/>
</dbReference>
<evidence type="ECO:0000256" key="1">
    <source>
        <dbReference type="ARBA" id="ARBA00004141"/>
    </source>
</evidence>
<protein>
    <submittedName>
        <fullName evidence="8">Metal ABC transporter permease</fullName>
    </submittedName>
</protein>
<evidence type="ECO:0000256" key="5">
    <source>
        <dbReference type="ARBA" id="ARBA00023136"/>
    </source>
</evidence>
<comment type="similarity">
    <text evidence="2 6">Belongs to the ABC-3 integral membrane protein family.</text>
</comment>
<dbReference type="PANTHER" id="PTHR30477:SF13">
    <property type="entry name" value="IRON TRANSPORT SYSTEM MEMBRANE PROTEIN HI_0360-RELATED"/>
    <property type="match status" value="1"/>
</dbReference>
<keyword evidence="3 6" id="KW-0812">Transmembrane</keyword>
<feature type="transmembrane region" description="Helical" evidence="7">
    <location>
        <begin position="211"/>
        <end position="232"/>
    </location>
</feature>
<dbReference type="AlphaFoldDB" id="A0A6M0P3J4"/>
<dbReference type="Proteomes" id="UP000476934">
    <property type="component" value="Unassembled WGS sequence"/>
</dbReference>
<accession>A0A6M0P3J4</accession>
<evidence type="ECO:0000313" key="9">
    <source>
        <dbReference type="Proteomes" id="UP000476934"/>
    </source>
</evidence>
<dbReference type="GO" id="GO:0055085">
    <property type="term" value="P:transmembrane transport"/>
    <property type="evidence" value="ECO:0007669"/>
    <property type="project" value="InterPro"/>
</dbReference>
<keyword evidence="9" id="KW-1185">Reference proteome</keyword>